<dbReference type="InterPro" id="IPR006076">
    <property type="entry name" value="FAD-dep_OxRdtase"/>
</dbReference>
<dbReference type="PRINTS" id="PR00420">
    <property type="entry name" value="RNGMNOXGNASE"/>
</dbReference>
<dbReference type="SUPFAM" id="SSF51905">
    <property type="entry name" value="FAD/NAD(P)-binding domain"/>
    <property type="match status" value="1"/>
</dbReference>
<evidence type="ECO:0000313" key="2">
    <source>
        <dbReference type="EMBL" id="SUQ19744.1"/>
    </source>
</evidence>
<gene>
    <name evidence="2" type="ORF">SAMN05661053_0985</name>
</gene>
<protein>
    <submittedName>
        <fullName evidence="2">2,3-di-O-geranylgeranylglyceryl phosphate reductase</fullName>
    </submittedName>
</protein>
<name>A0A380RWF7_FIBSU</name>
<evidence type="ECO:0000313" key="3">
    <source>
        <dbReference type="Proteomes" id="UP000255423"/>
    </source>
</evidence>
<dbReference type="Gene3D" id="3.50.50.60">
    <property type="entry name" value="FAD/NAD(P)-binding domain"/>
    <property type="match status" value="1"/>
</dbReference>
<feature type="domain" description="FAD dependent oxidoreductase" evidence="1">
    <location>
        <begin position="84"/>
        <end position="307"/>
    </location>
</feature>
<dbReference type="Pfam" id="PF01266">
    <property type="entry name" value="DAO"/>
    <property type="match status" value="1"/>
</dbReference>
<dbReference type="RefSeq" id="WP_109572296.1">
    <property type="nucleotide sequence ID" value="NZ_UHJL01000001.1"/>
</dbReference>
<dbReference type="PANTHER" id="PTHR42685">
    <property type="entry name" value="GERANYLGERANYL DIPHOSPHATE REDUCTASE"/>
    <property type="match status" value="1"/>
</dbReference>
<organism evidence="2 3">
    <name type="scientific">Fibrobacter succinogenes</name>
    <name type="common">Bacteroides succinogenes</name>
    <dbReference type="NCBI Taxonomy" id="833"/>
    <lineage>
        <taxon>Bacteria</taxon>
        <taxon>Pseudomonadati</taxon>
        <taxon>Fibrobacterota</taxon>
        <taxon>Fibrobacteria</taxon>
        <taxon>Fibrobacterales</taxon>
        <taxon>Fibrobacteraceae</taxon>
        <taxon>Fibrobacter</taxon>
    </lineage>
</organism>
<sequence length="398" mass="43523">MTCFRSNSYKVVICGAGPAGLMAAYQLGKLTGGAGQILLLDKKEPWKEPIFCAEAVSTHRLNELWPIDESWVRGSLSGIYFTSPKGYKAEFYSKDCGRLLDRSKFHHAIADACVEAGVECRFDALVKSIEKAENGWNLTVQVGGELVSLSSEAFVDASGPGCRLTRGVPCLEGIESGDTDLEPGIFAVAEGIQHDRDHIDLLYGSEFPGGYGWIFPRDGKEVNIGFVLSKDAKPDMPLREKLKHFIATHYPNAKVKAIYGGMIACGQSCKPLAKCGLFKAGDAASCVNPMSRSGIVEALLSGKITAEAVHEWLNAVDDGARARIEASVLDRWMASLGKTHLQIAKAKSGFAKIKDEQFDKAALSLSKLPREKQTLFRIFWAVLWSCPSVIWKMRSFLH</sequence>
<dbReference type="AlphaFoldDB" id="A0A380RWF7"/>
<dbReference type="InterPro" id="IPR050407">
    <property type="entry name" value="Geranylgeranyl_reductase"/>
</dbReference>
<reference evidence="2 3" key="1">
    <citation type="submission" date="2017-08" db="EMBL/GenBank/DDBJ databases">
        <authorList>
            <person name="de Groot N.N."/>
        </authorList>
    </citation>
    <scope>NUCLEOTIDE SEQUENCE [LARGE SCALE GENOMIC DNA]</scope>
    <source>
        <strain evidence="2 3">HM2</strain>
    </source>
</reference>
<evidence type="ECO:0000259" key="1">
    <source>
        <dbReference type="Pfam" id="PF01266"/>
    </source>
</evidence>
<dbReference type="PANTHER" id="PTHR42685:SF18">
    <property type="entry name" value="DIGERANYLGERANYLGLYCEROPHOSPHOLIPID REDUCTASE"/>
    <property type="match status" value="1"/>
</dbReference>
<dbReference type="Proteomes" id="UP000255423">
    <property type="component" value="Unassembled WGS sequence"/>
</dbReference>
<dbReference type="EMBL" id="UHJL01000001">
    <property type="protein sequence ID" value="SUQ19744.1"/>
    <property type="molecule type" value="Genomic_DNA"/>
</dbReference>
<proteinExistence type="predicted"/>
<accession>A0A380RWF7</accession>
<dbReference type="InterPro" id="IPR036188">
    <property type="entry name" value="FAD/NAD-bd_sf"/>
</dbReference>